<proteinExistence type="predicted"/>
<sequence length="391" mass="44804">MSTLFGFDVKSPPRYRTDDQTTLNHYEFVWKCWLQFRRDLQGDYDSRTITWVVVMEDAIFTSGLAPPEKSDACSALRFVRKIHENRPERAIAIVQDLRQRASRHFEFPRFYLQCGDHKFSEMPHMLDAYRIVNKHICDSSWEQEGVVAKDEEKRWRRRLLQESDRVIFLLVVVVAALLFAEIFSRDLKEDYPDENKVGWFTIMQSASDFKDYSHGAQLSTDKHDQFKTPRLRFGCVVQYPVATQAIGIMKDLSERAVKHFDVETLLYHAPGVLAPEVLDTLASSMRDELQNTVAKEEKQAVIADNVVNTAQIGPLTKNEAKVADNIATMIDIGFLGIMAVLTLLAYGLVIFGPKFGIELKTHTILGAVLFLLITALLVYRQALWSTVRRGH</sequence>
<evidence type="ECO:0000313" key="2">
    <source>
        <dbReference type="EMBL" id="KAF7196073.1"/>
    </source>
</evidence>
<dbReference type="OrthoDB" id="10542034at2759"/>
<feature type="transmembrane region" description="Helical" evidence="1">
    <location>
        <begin position="332"/>
        <end position="351"/>
    </location>
</feature>
<dbReference type="Proteomes" id="UP000660729">
    <property type="component" value="Unassembled WGS sequence"/>
</dbReference>
<feature type="transmembrane region" description="Helical" evidence="1">
    <location>
        <begin position="363"/>
        <end position="382"/>
    </location>
</feature>
<comment type="caution">
    <text evidence="2">The sequence shown here is derived from an EMBL/GenBank/DDBJ whole genome shotgun (WGS) entry which is preliminary data.</text>
</comment>
<keyword evidence="1" id="KW-0812">Transmembrane</keyword>
<dbReference type="AlphaFoldDB" id="A0A8H6RSF3"/>
<keyword evidence="1" id="KW-0472">Membrane</keyword>
<organism evidence="2 3">
    <name type="scientific">Pseudocercospora fuligena</name>
    <dbReference type="NCBI Taxonomy" id="685502"/>
    <lineage>
        <taxon>Eukaryota</taxon>
        <taxon>Fungi</taxon>
        <taxon>Dikarya</taxon>
        <taxon>Ascomycota</taxon>
        <taxon>Pezizomycotina</taxon>
        <taxon>Dothideomycetes</taxon>
        <taxon>Dothideomycetidae</taxon>
        <taxon>Mycosphaerellales</taxon>
        <taxon>Mycosphaerellaceae</taxon>
        <taxon>Pseudocercospora</taxon>
    </lineage>
</organism>
<dbReference type="EMBL" id="JABCIY010000031">
    <property type="protein sequence ID" value="KAF7196073.1"/>
    <property type="molecule type" value="Genomic_DNA"/>
</dbReference>
<feature type="transmembrane region" description="Helical" evidence="1">
    <location>
        <begin position="166"/>
        <end position="184"/>
    </location>
</feature>
<protein>
    <submittedName>
        <fullName evidence="2">Uncharacterized protein</fullName>
    </submittedName>
</protein>
<keyword evidence="3" id="KW-1185">Reference proteome</keyword>
<accession>A0A8H6RSF3</accession>
<keyword evidence="1" id="KW-1133">Transmembrane helix</keyword>
<gene>
    <name evidence="2" type="ORF">HII31_02474</name>
</gene>
<name>A0A8H6RSF3_9PEZI</name>
<reference evidence="2" key="1">
    <citation type="submission" date="2020-04" db="EMBL/GenBank/DDBJ databases">
        <title>Draft genome resource of the tomato pathogen Pseudocercospora fuligena.</title>
        <authorList>
            <person name="Zaccaron A."/>
        </authorList>
    </citation>
    <scope>NUCLEOTIDE SEQUENCE</scope>
    <source>
        <strain evidence="2">PF001</strain>
    </source>
</reference>
<evidence type="ECO:0000256" key="1">
    <source>
        <dbReference type="SAM" id="Phobius"/>
    </source>
</evidence>
<evidence type="ECO:0000313" key="3">
    <source>
        <dbReference type="Proteomes" id="UP000660729"/>
    </source>
</evidence>